<reference evidence="2 3" key="1">
    <citation type="submission" date="2024-08" db="EMBL/GenBank/DDBJ databases">
        <authorList>
            <person name="Cucini C."/>
            <person name="Frati F."/>
        </authorList>
    </citation>
    <scope>NUCLEOTIDE SEQUENCE [LARGE SCALE GENOMIC DNA]</scope>
</reference>
<feature type="compositionally biased region" description="Polar residues" evidence="1">
    <location>
        <begin position="50"/>
        <end position="62"/>
    </location>
</feature>
<dbReference type="EMBL" id="CAXLJM020000027">
    <property type="protein sequence ID" value="CAL8094474.1"/>
    <property type="molecule type" value="Genomic_DNA"/>
</dbReference>
<accession>A0ABP1Q994</accession>
<gene>
    <name evidence="2" type="ORF">ODALV1_LOCUS8786</name>
</gene>
<proteinExistence type="predicted"/>
<feature type="region of interest" description="Disordered" evidence="1">
    <location>
        <begin position="90"/>
        <end position="119"/>
    </location>
</feature>
<keyword evidence="3" id="KW-1185">Reference proteome</keyword>
<dbReference type="SUPFAM" id="SSF52540">
    <property type="entry name" value="P-loop containing nucleoside triphosphate hydrolases"/>
    <property type="match status" value="1"/>
</dbReference>
<dbReference type="InterPro" id="IPR027417">
    <property type="entry name" value="P-loop_NTPase"/>
</dbReference>
<evidence type="ECO:0000256" key="1">
    <source>
        <dbReference type="SAM" id="MobiDB-lite"/>
    </source>
</evidence>
<feature type="compositionally biased region" description="Polar residues" evidence="1">
    <location>
        <begin position="22"/>
        <end position="42"/>
    </location>
</feature>
<dbReference type="Proteomes" id="UP001642540">
    <property type="component" value="Unassembled WGS sequence"/>
</dbReference>
<evidence type="ECO:0000313" key="3">
    <source>
        <dbReference type="Proteomes" id="UP001642540"/>
    </source>
</evidence>
<evidence type="ECO:0000313" key="2">
    <source>
        <dbReference type="EMBL" id="CAL8094474.1"/>
    </source>
</evidence>
<comment type="caution">
    <text evidence="2">The sequence shown here is derived from an EMBL/GenBank/DDBJ whole genome shotgun (WGS) entry which is preliminary data.</text>
</comment>
<dbReference type="Gene3D" id="3.40.50.300">
    <property type="entry name" value="P-loop containing nucleotide triphosphate hydrolases"/>
    <property type="match status" value="1"/>
</dbReference>
<protein>
    <submittedName>
        <fullName evidence="2">Uncharacterized protein</fullName>
    </submittedName>
</protein>
<name>A0ABP1Q994_9HEXA</name>
<sequence length="392" mass="43667">MGNESSDPPPTSKRREKERQGAASNRQGTNVSTFASTNTNRTRIGAAGRSQKTTTKPQTTNVDKVDIPRLSDELNKLLHRSKRNETFVVKKSLDPITQRTGSAPGTGNGTTSGKAPPSANLDEAQTLQIKNVLAECLQNLHQARKKPSFEDKNGKLSLTDTCKPSEAMKKSSGPVFKLSGSEPVAKASLLRSYLSGSNPSREEYVSRRKNVSNSLISSDSIHHSIFLESGRERRQCLLQYLSKVVSDGQVVIYANSIPGVESLMSFLSKHGFQVNMMHPKMLMAESNWILSEFSLKKFAVLLCAEDHYHSCPAHFRWVKTIINYELPISSPLENWTIRNGIVEFSDNLPVHIYTFIKKTCPLDNELVKLLHLDSEDHEEVLPVLNERVHSAQ</sequence>
<organism evidence="2 3">
    <name type="scientific">Orchesella dallaii</name>
    <dbReference type="NCBI Taxonomy" id="48710"/>
    <lineage>
        <taxon>Eukaryota</taxon>
        <taxon>Metazoa</taxon>
        <taxon>Ecdysozoa</taxon>
        <taxon>Arthropoda</taxon>
        <taxon>Hexapoda</taxon>
        <taxon>Collembola</taxon>
        <taxon>Entomobryomorpha</taxon>
        <taxon>Entomobryoidea</taxon>
        <taxon>Orchesellidae</taxon>
        <taxon>Orchesellinae</taxon>
        <taxon>Orchesella</taxon>
    </lineage>
</organism>
<feature type="region of interest" description="Disordered" evidence="1">
    <location>
        <begin position="1"/>
        <end position="69"/>
    </location>
</feature>